<proteinExistence type="predicted"/>
<comment type="caution">
    <text evidence="1">The sequence shown here is derived from an EMBL/GenBank/DDBJ whole genome shotgun (WGS) entry which is preliminary data.</text>
</comment>
<organism evidence="1 2">
    <name type="scientific">Salix suchowensis</name>
    <dbReference type="NCBI Taxonomy" id="1278906"/>
    <lineage>
        <taxon>Eukaryota</taxon>
        <taxon>Viridiplantae</taxon>
        <taxon>Streptophyta</taxon>
        <taxon>Embryophyta</taxon>
        <taxon>Tracheophyta</taxon>
        <taxon>Spermatophyta</taxon>
        <taxon>Magnoliopsida</taxon>
        <taxon>eudicotyledons</taxon>
        <taxon>Gunneridae</taxon>
        <taxon>Pentapetalae</taxon>
        <taxon>rosids</taxon>
        <taxon>fabids</taxon>
        <taxon>Malpighiales</taxon>
        <taxon>Salicaceae</taxon>
        <taxon>Saliceae</taxon>
        <taxon>Salix</taxon>
    </lineage>
</organism>
<dbReference type="EMBL" id="JAPFFI010000003">
    <property type="protein sequence ID" value="KAJ6397893.1"/>
    <property type="molecule type" value="Genomic_DNA"/>
</dbReference>
<protein>
    <submittedName>
        <fullName evidence="1">Uncharacterized protein</fullName>
    </submittedName>
</protein>
<keyword evidence="2" id="KW-1185">Reference proteome</keyword>
<reference evidence="1" key="2">
    <citation type="journal article" date="2023" name="Int. J. Mol. Sci.">
        <title>De Novo Assembly and Annotation of 11 Diverse Shrub Willow (Salix) Genomes Reveals Novel Gene Organization in Sex-Linked Regions.</title>
        <authorList>
            <person name="Hyden B."/>
            <person name="Feng K."/>
            <person name="Yates T.B."/>
            <person name="Jawdy S."/>
            <person name="Cereghino C."/>
            <person name="Smart L.B."/>
            <person name="Muchero W."/>
        </authorList>
    </citation>
    <scope>NUCLEOTIDE SEQUENCE</scope>
    <source>
        <tissue evidence="1">Shoot tip</tissue>
    </source>
</reference>
<sequence length="127" mass="14091">MSTAVQWNTGRQNLISGRCQLLRSVAVGGYGFDRPVLSGGSRKSNNRPVKSFSVSRRLLRPEATRSRFGGGEFFFAPGPRHFRWVDRRGGTIGSSLRDSWSSCITVNDGSLIASDIKIDFHIFFFCG</sequence>
<accession>A0ABQ9CEV6</accession>
<name>A0ABQ9CEV6_9ROSI</name>
<evidence type="ECO:0000313" key="2">
    <source>
        <dbReference type="Proteomes" id="UP001141253"/>
    </source>
</evidence>
<gene>
    <name evidence="1" type="ORF">OIU77_018827</name>
</gene>
<dbReference type="Proteomes" id="UP001141253">
    <property type="component" value="Chromosome 5"/>
</dbReference>
<reference evidence="1" key="1">
    <citation type="submission" date="2022-10" db="EMBL/GenBank/DDBJ databases">
        <authorList>
            <person name="Hyden B.L."/>
            <person name="Feng K."/>
            <person name="Yates T."/>
            <person name="Jawdy S."/>
            <person name="Smart L.B."/>
            <person name="Muchero W."/>
        </authorList>
    </citation>
    <scope>NUCLEOTIDE SEQUENCE</scope>
    <source>
        <tissue evidence="1">Shoot tip</tissue>
    </source>
</reference>
<evidence type="ECO:0000313" key="1">
    <source>
        <dbReference type="EMBL" id="KAJ6397893.1"/>
    </source>
</evidence>